<reference evidence="1 2" key="1">
    <citation type="submission" date="2018-08" db="EMBL/GenBank/DDBJ databases">
        <title>A genome reference for cultivated species of the human gut microbiota.</title>
        <authorList>
            <person name="Zou Y."/>
            <person name="Xue W."/>
            <person name="Luo G."/>
        </authorList>
    </citation>
    <scope>NUCLEOTIDE SEQUENCE [LARGE SCALE GENOMIC DNA]</scope>
    <source>
        <strain evidence="1 2">AF22-10AC</strain>
    </source>
</reference>
<name>A0A412ISL9_9FIRM</name>
<accession>A0A412ISL9</accession>
<protein>
    <recommendedName>
        <fullName evidence="3">Transposase</fullName>
    </recommendedName>
</protein>
<evidence type="ECO:0000313" key="1">
    <source>
        <dbReference type="EMBL" id="RGS43098.1"/>
    </source>
</evidence>
<gene>
    <name evidence="1" type="ORF">DWX92_12405</name>
</gene>
<dbReference type="EMBL" id="QRVM01000120">
    <property type="protein sequence ID" value="RGS43098.1"/>
    <property type="molecule type" value="Genomic_DNA"/>
</dbReference>
<proteinExistence type="predicted"/>
<evidence type="ECO:0000313" key="2">
    <source>
        <dbReference type="Proteomes" id="UP000285274"/>
    </source>
</evidence>
<comment type="caution">
    <text evidence="1">The sequence shown here is derived from an EMBL/GenBank/DDBJ whole genome shotgun (WGS) entry which is preliminary data.</text>
</comment>
<dbReference type="AlphaFoldDB" id="A0A412ISL9"/>
<dbReference type="Proteomes" id="UP000285274">
    <property type="component" value="Unassembled WGS sequence"/>
</dbReference>
<evidence type="ECO:0008006" key="3">
    <source>
        <dbReference type="Google" id="ProtNLM"/>
    </source>
</evidence>
<organism evidence="1 2">
    <name type="scientific">Holdemanella biformis</name>
    <dbReference type="NCBI Taxonomy" id="1735"/>
    <lineage>
        <taxon>Bacteria</taxon>
        <taxon>Bacillati</taxon>
        <taxon>Bacillota</taxon>
        <taxon>Erysipelotrichia</taxon>
        <taxon>Erysipelotrichales</taxon>
        <taxon>Erysipelotrichaceae</taxon>
        <taxon>Holdemanella</taxon>
    </lineage>
</organism>
<sequence>MDALNIKWIKIPSGEKSKDGYTLEMVNRLHDRIKAFFRGKRNVMTHYLQGYLALFQYSELHTMMIGSKMFQDEFMKINNILSGIRNKDICPEINLYKTLYEC</sequence>